<dbReference type="AlphaFoldDB" id="U1MRD8"/>
<sequence>MVTSQRDFTTGGRNAEDTFYELAKHIGERCVENDGGQINVGELSGVDKKDGERKNCGKHGNLDLRMWVFDRFTSILEYKTKLRGVELVEVSEKDTSKTRCACGKKDDSQC</sequence>
<accession>U1MRD8</accession>
<dbReference type="EMBL" id="KE356560">
    <property type="protein sequence ID" value="ERG92664.1"/>
    <property type="molecule type" value="Genomic_DNA"/>
</dbReference>
<keyword evidence="1" id="KW-0238">DNA-binding</keyword>
<dbReference type="Proteomes" id="UP000030649">
    <property type="component" value="Unassembled WGS sequence"/>
</dbReference>
<dbReference type="InterPro" id="IPR010095">
    <property type="entry name" value="Cas12f1-like_TNB"/>
</dbReference>
<feature type="domain" description="Cas12f1-like TNB" evidence="2">
    <location>
        <begin position="69"/>
        <end position="105"/>
    </location>
</feature>
<reference evidence="3 4" key="1">
    <citation type="journal article" date="2013" name="PLoS ONE">
        <title>Assembly-driven community genomics of a hypersaline microbial ecosystem.</title>
        <authorList>
            <person name="Podell S."/>
            <person name="Ugalde J.A."/>
            <person name="Narasingarao P."/>
            <person name="Banfield J.F."/>
            <person name="Heidelberg K.B."/>
            <person name="Allen E.E."/>
        </authorList>
    </citation>
    <scope>NUCLEOTIDE SEQUENCE [LARGE SCALE GENOMIC DNA]</scope>
    <source>
        <strain evidence="4">J07HQW1</strain>
    </source>
</reference>
<evidence type="ECO:0000259" key="2">
    <source>
        <dbReference type="Pfam" id="PF07282"/>
    </source>
</evidence>
<evidence type="ECO:0000313" key="3">
    <source>
        <dbReference type="EMBL" id="ERG92664.1"/>
    </source>
</evidence>
<dbReference type="GO" id="GO:0003677">
    <property type="term" value="F:DNA binding"/>
    <property type="evidence" value="ECO:0007669"/>
    <property type="project" value="UniProtKB-KW"/>
</dbReference>
<dbReference type="NCBIfam" id="TIGR01766">
    <property type="entry name" value="IS200/IS605 family accessory protein TnpB-like domain"/>
    <property type="match status" value="1"/>
</dbReference>
<proteinExistence type="predicted"/>
<gene>
    <name evidence="3" type="ORF">J07HQW1_02709</name>
</gene>
<organism evidence="3 4">
    <name type="scientific">Haloquadratum walsbyi J07HQW1</name>
    <dbReference type="NCBI Taxonomy" id="1238424"/>
    <lineage>
        <taxon>Archaea</taxon>
        <taxon>Methanobacteriati</taxon>
        <taxon>Methanobacteriota</taxon>
        <taxon>Stenosarchaea group</taxon>
        <taxon>Halobacteria</taxon>
        <taxon>Halobacteriales</taxon>
        <taxon>Haloferacaceae</taxon>
        <taxon>Haloquadratum</taxon>
    </lineage>
</organism>
<dbReference type="Pfam" id="PF07282">
    <property type="entry name" value="Cas12f1-like_TNB"/>
    <property type="match status" value="1"/>
</dbReference>
<name>U1MRD8_9EURY</name>
<dbReference type="HOGENOM" id="CLU_2165221_0_0_2"/>
<evidence type="ECO:0000256" key="1">
    <source>
        <dbReference type="ARBA" id="ARBA00023125"/>
    </source>
</evidence>
<evidence type="ECO:0000313" key="4">
    <source>
        <dbReference type="Proteomes" id="UP000030649"/>
    </source>
</evidence>
<protein>
    <submittedName>
        <fullName evidence="3">Transposase, IS605 OrfB family, central region</fullName>
    </submittedName>
</protein>